<dbReference type="CDD" id="cd08414">
    <property type="entry name" value="PBP2_LTTR_aromatics_like"/>
    <property type="match status" value="1"/>
</dbReference>
<keyword evidence="7" id="KW-1185">Reference proteome</keyword>
<protein>
    <recommendedName>
        <fullName evidence="5">HTH lysR-type domain-containing protein</fullName>
    </recommendedName>
</protein>
<dbReference type="Pfam" id="PF00126">
    <property type="entry name" value="HTH_1"/>
    <property type="match status" value="1"/>
</dbReference>
<dbReference type="GO" id="GO:0003700">
    <property type="term" value="F:DNA-binding transcription factor activity"/>
    <property type="evidence" value="ECO:0007669"/>
    <property type="project" value="InterPro"/>
</dbReference>
<dbReference type="Pfam" id="PF03466">
    <property type="entry name" value="LysR_substrate"/>
    <property type="match status" value="1"/>
</dbReference>
<name>A0A229TBH0_9PSEU</name>
<evidence type="ECO:0000259" key="5">
    <source>
        <dbReference type="PROSITE" id="PS50931"/>
    </source>
</evidence>
<dbReference type="SUPFAM" id="SSF46785">
    <property type="entry name" value="Winged helix' DNA-binding domain"/>
    <property type="match status" value="1"/>
</dbReference>
<keyword evidence="4" id="KW-0804">Transcription</keyword>
<dbReference type="Proteomes" id="UP000215199">
    <property type="component" value="Unassembled WGS sequence"/>
</dbReference>
<keyword evidence="3" id="KW-0238">DNA-binding</keyword>
<dbReference type="PANTHER" id="PTHR30346">
    <property type="entry name" value="TRANSCRIPTIONAL DUAL REGULATOR HCAR-RELATED"/>
    <property type="match status" value="1"/>
</dbReference>
<dbReference type="PRINTS" id="PR00039">
    <property type="entry name" value="HTHLYSR"/>
</dbReference>
<dbReference type="InterPro" id="IPR036388">
    <property type="entry name" value="WH-like_DNA-bd_sf"/>
</dbReference>
<evidence type="ECO:0000256" key="3">
    <source>
        <dbReference type="ARBA" id="ARBA00023125"/>
    </source>
</evidence>
<comment type="caution">
    <text evidence="6">The sequence shown here is derived from an EMBL/GenBank/DDBJ whole genome shotgun (WGS) entry which is preliminary data.</text>
</comment>
<dbReference type="InterPro" id="IPR036390">
    <property type="entry name" value="WH_DNA-bd_sf"/>
</dbReference>
<dbReference type="EMBL" id="NMUL01000010">
    <property type="protein sequence ID" value="OXM68463.1"/>
    <property type="molecule type" value="Genomic_DNA"/>
</dbReference>
<dbReference type="AlphaFoldDB" id="A0A229TBH0"/>
<proteinExistence type="inferred from homology"/>
<accession>A0A229TBH0</accession>
<comment type="similarity">
    <text evidence="1">Belongs to the LysR transcriptional regulatory family.</text>
</comment>
<evidence type="ECO:0000256" key="1">
    <source>
        <dbReference type="ARBA" id="ARBA00009437"/>
    </source>
</evidence>
<dbReference type="PROSITE" id="PS50931">
    <property type="entry name" value="HTH_LYSR"/>
    <property type="match status" value="1"/>
</dbReference>
<feature type="domain" description="HTH lysR-type" evidence="5">
    <location>
        <begin position="30"/>
        <end position="87"/>
    </location>
</feature>
<dbReference type="Gene3D" id="1.10.10.10">
    <property type="entry name" value="Winged helix-like DNA-binding domain superfamily/Winged helix DNA-binding domain"/>
    <property type="match status" value="1"/>
</dbReference>
<organism evidence="6 7">
    <name type="scientific">Amycolatopsis vastitatis</name>
    <dbReference type="NCBI Taxonomy" id="1905142"/>
    <lineage>
        <taxon>Bacteria</taxon>
        <taxon>Bacillati</taxon>
        <taxon>Actinomycetota</taxon>
        <taxon>Actinomycetes</taxon>
        <taxon>Pseudonocardiales</taxon>
        <taxon>Pseudonocardiaceae</taxon>
        <taxon>Amycolatopsis</taxon>
    </lineage>
</organism>
<sequence>MDTAIWTNGLMLGRLAGAESPTVASEVEGMEFRQLRYFVTLAEELHFGRAAAREHIVQSALSQQLARLERELGVLLLERTTHHVRLTRAGSAFLVEARQILAHASRAAITAQRAAVSAPTLRVGIVDAGYDSMPQILQQVQQRHPDLEIHQVEVGVPEQFKLLADGRLDVGFGRASLAPAEVDFELVRLDPLGVLVAREHRFAALPRVPVPALATVPVLLGEEERAPEFNHFVVELCRSVGFLPTVHRGTVESIRAAVDLVAQGRCVLCAPESCVSTTHDIVWRPLTTPTSLYPWSVLWRAGERSEYVRAVIVGARALSQDLGWLQPSDRTT</sequence>
<evidence type="ECO:0000313" key="6">
    <source>
        <dbReference type="EMBL" id="OXM68463.1"/>
    </source>
</evidence>
<gene>
    <name evidence="6" type="ORF">CF165_13205</name>
</gene>
<evidence type="ECO:0000256" key="4">
    <source>
        <dbReference type="ARBA" id="ARBA00023163"/>
    </source>
</evidence>
<evidence type="ECO:0000256" key="2">
    <source>
        <dbReference type="ARBA" id="ARBA00023015"/>
    </source>
</evidence>
<reference evidence="7" key="1">
    <citation type="submission" date="2017-07" db="EMBL/GenBank/DDBJ databases">
        <title>Comparative genome mining reveals phylogenetic distribution patterns of secondary metabolites in Amycolatopsis.</title>
        <authorList>
            <person name="Adamek M."/>
            <person name="Alanjary M."/>
            <person name="Sales-Ortells H."/>
            <person name="Goodfellow M."/>
            <person name="Bull A.T."/>
            <person name="Kalinowski J."/>
            <person name="Ziemert N."/>
        </authorList>
    </citation>
    <scope>NUCLEOTIDE SEQUENCE [LARGE SCALE GENOMIC DNA]</scope>
    <source>
        <strain evidence="7">H5</strain>
    </source>
</reference>
<dbReference type="InterPro" id="IPR005119">
    <property type="entry name" value="LysR_subst-bd"/>
</dbReference>
<keyword evidence="2" id="KW-0805">Transcription regulation</keyword>
<evidence type="ECO:0000313" key="7">
    <source>
        <dbReference type="Proteomes" id="UP000215199"/>
    </source>
</evidence>
<dbReference type="InterPro" id="IPR000847">
    <property type="entry name" value="LysR_HTH_N"/>
</dbReference>
<dbReference type="SUPFAM" id="SSF53850">
    <property type="entry name" value="Periplasmic binding protein-like II"/>
    <property type="match status" value="1"/>
</dbReference>
<dbReference type="GO" id="GO:0003677">
    <property type="term" value="F:DNA binding"/>
    <property type="evidence" value="ECO:0007669"/>
    <property type="project" value="UniProtKB-KW"/>
</dbReference>
<dbReference type="PANTHER" id="PTHR30346:SF0">
    <property type="entry name" value="HCA OPERON TRANSCRIPTIONAL ACTIVATOR HCAR"/>
    <property type="match status" value="1"/>
</dbReference>
<dbReference type="Gene3D" id="3.40.190.10">
    <property type="entry name" value="Periplasmic binding protein-like II"/>
    <property type="match status" value="2"/>
</dbReference>
<dbReference type="GO" id="GO:0032993">
    <property type="term" value="C:protein-DNA complex"/>
    <property type="evidence" value="ECO:0007669"/>
    <property type="project" value="TreeGrafter"/>
</dbReference>
<dbReference type="FunFam" id="1.10.10.10:FF:000001">
    <property type="entry name" value="LysR family transcriptional regulator"/>
    <property type="match status" value="1"/>
</dbReference>